<dbReference type="Pfam" id="PF06580">
    <property type="entry name" value="His_kinase"/>
    <property type="match status" value="1"/>
</dbReference>
<comment type="caution">
    <text evidence="3">The sequence shown here is derived from an EMBL/GenBank/DDBJ whole genome shotgun (WGS) entry which is preliminary data.</text>
</comment>
<dbReference type="InterPro" id="IPR036890">
    <property type="entry name" value="HATPase_C_sf"/>
</dbReference>
<sequence>MLRTLLTVNITVLLAVFAQAPSVGAAVLSFIEAAMLLEIASLSSLLVLCAARRLLCLFAPWVQRLACVLIPAAVTALLIQFFATLDLVQVDPAGLNMLQGVLTAAALGYLLQHYFELRTRAFSPALAEARLQALQARIRPHFLFNSLNAVLSLIRSAPRQAEATLEDLAELFRVLLRDARDLTTLAEELKLCEQYLSIEKIRLGDRLQVEWELTNLSEEVMQTAQIPALLLQPLLENAVHHGVEPARKPMLVQVHLGRWGDRLEISIINPHHPDRSSAGNHMALDNIRERLSLLYDVEAQLVTTIARGFFEVRLRFPYVKEVG</sequence>
<dbReference type="EMBL" id="JAEPBG010000009">
    <property type="protein sequence ID" value="MBK4736882.1"/>
    <property type="molecule type" value="Genomic_DNA"/>
</dbReference>
<dbReference type="GO" id="GO:0000155">
    <property type="term" value="F:phosphorelay sensor kinase activity"/>
    <property type="evidence" value="ECO:0007669"/>
    <property type="project" value="InterPro"/>
</dbReference>
<evidence type="ECO:0000313" key="4">
    <source>
        <dbReference type="Proteomes" id="UP000622890"/>
    </source>
</evidence>
<dbReference type="PANTHER" id="PTHR34220">
    <property type="entry name" value="SENSOR HISTIDINE KINASE YPDA"/>
    <property type="match status" value="1"/>
</dbReference>
<accession>A0A934SW68</accession>
<keyword evidence="1" id="KW-0812">Transmembrane</keyword>
<protein>
    <submittedName>
        <fullName evidence="3">Histidine kinase</fullName>
    </submittedName>
</protein>
<dbReference type="Gene3D" id="3.30.565.10">
    <property type="entry name" value="Histidine kinase-like ATPase, C-terminal domain"/>
    <property type="match status" value="1"/>
</dbReference>
<reference evidence="3" key="1">
    <citation type="submission" date="2021-01" db="EMBL/GenBank/DDBJ databases">
        <title>Genome sequence of strain Noviherbaspirillum sp. DKR-6.</title>
        <authorList>
            <person name="Chaudhary D.K."/>
        </authorList>
    </citation>
    <scope>NUCLEOTIDE SEQUENCE</scope>
    <source>
        <strain evidence="3">DKR-6</strain>
    </source>
</reference>
<proteinExistence type="predicted"/>
<evidence type="ECO:0000313" key="3">
    <source>
        <dbReference type="EMBL" id="MBK4736882.1"/>
    </source>
</evidence>
<keyword evidence="1" id="KW-0472">Membrane</keyword>
<feature type="transmembrane region" description="Helical" evidence="1">
    <location>
        <begin position="97"/>
        <end position="115"/>
    </location>
</feature>
<feature type="transmembrane region" description="Helical" evidence="1">
    <location>
        <begin position="35"/>
        <end position="55"/>
    </location>
</feature>
<keyword evidence="1" id="KW-1133">Transmembrane helix</keyword>
<gene>
    <name evidence="3" type="ORF">JJB74_19855</name>
</gene>
<dbReference type="AlphaFoldDB" id="A0A934SW68"/>
<name>A0A934SW68_9BURK</name>
<feature type="transmembrane region" description="Helical" evidence="1">
    <location>
        <begin position="67"/>
        <end position="85"/>
    </location>
</feature>
<dbReference type="Proteomes" id="UP000622890">
    <property type="component" value="Unassembled WGS sequence"/>
</dbReference>
<feature type="domain" description="Signal transduction histidine kinase internal region" evidence="2">
    <location>
        <begin position="129"/>
        <end position="207"/>
    </location>
</feature>
<evidence type="ECO:0000256" key="1">
    <source>
        <dbReference type="SAM" id="Phobius"/>
    </source>
</evidence>
<dbReference type="InterPro" id="IPR050640">
    <property type="entry name" value="Bact_2-comp_sensor_kinase"/>
</dbReference>
<dbReference type="SUPFAM" id="SSF55874">
    <property type="entry name" value="ATPase domain of HSP90 chaperone/DNA topoisomerase II/histidine kinase"/>
    <property type="match status" value="1"/>
</dbReference>
<organism evidence="3 4">
    <name type="scientific">Noviherbaspirillum pedocola</name>
    <dbReference type="NCBI Taxonomy" id="2801341"/>
    <lineage>
        <taxon>Bacteria</taxon>
        <taxon>Pseudomonadati</taxon>
        <taxon>Pseudomonadota</taxon>
        <taxon>Betaproteobacteria</taxon>
        <taxon>Burkholderiales</taxon>
        <taxon>Oxalobacteraceae</taxon>
        <taxon>Noviherbaspirillum</taxon>
    </lineage>
</organism>
<dbReference type="PANTHER" id="PTHR34220:SF7">
    <property type="entry name" value="SENSOR HISTIDINE KINASE YPDA"/>
    <property type="match status" value="1"/>
</dbReference>
<dbReference type="GO" id="GO:0016020">
    <property type="term" value="C:membrane"/>
    <property type="evidence" value="ECO:0007669"/>
    <property type="project" value="InterPro"/>
</dbReference>
<keyword evidence="3" id="KW-0808">Transferase</keyword>
<keyword evidence="4" id="KW-1185">Reference proteome</keyword>
<keyword evidence="3" id="KW-0418">Kinase</keyword>
<dbReference type="InterPro" id="IPR010559">
    <property type="entry name" value="Sig_transdc_His_kin_internal"/>
</dbReference>
<evidence type="ECO:0000259" key="2">
    <source>
        <dbReference type="Pfam" id="PF06580"/>
    </source>
</evidence>